<dbReference type="Pfam" id="PF04146">
    <property type="entry name" value="YTH"/>
    <property type="match status" value="1"/>
</dbReference>
<feature type="compositionally biased region" description="Basic and acidic residues" evidence="1">
    <location>
        <begin position="303"/>
        <end position="325"/>
    </location>
</feature>
<evidence type="ECO:0000256" key="1">
    <source>
        <dbReference type="SAM" id="MobiDB-lite"/>
    </source>
</evidence>
<comment type="caution">
    <text evidence="3">The sequence shown here is derived from an EMBL/GenBank/DDBJ whole genome shotgun (WGS) entry which is preliminary data.</text>
</comment>
<feature type="region of interest" description="Disordered" evidence="1">
    <location>
        <begin position="64"/>
        <end position="93"/>
    </location>
</feature>
<dbReference type="OrthoDB" id="306690at2759"/>
<dbReference type="EMBL" id="CAJVPJ010001211">
    <property type="protein sequence ID" value="CAG8581135.1"/>
    <property type="molecule type" value="Genomic_DNA"/>
</dbReference>
<evidence type="ECO:0000313" key="4">
    <source>
        <dbReference type="Proteomes" id="UP000789572"/>
    </source>
</evidence>
<dbReference type="GO" id="GO:0048024">
    <property type="term" value="P:regulation of mRNA splicing, via spliceosome"/>
    <property type="evidence" value="ECO:0007669"/>
    <property type="project" value="TreeGrafter"/>
</dbReference>
<dbReference type="GO" id="GO:0005654">
    <property type="term" value="C:nucleoplasm"/>
    <property type="evidence" value="ECO:0007669"/>
    <property type="project" value="TreeGrafter"/>
</dbReference>
<feature type="non-terminal residue" evidence="3">
    <location>
        <position position="1"/>
    </location>
</feature>
<name>A0A9N9BZ57_9GLOM</name>
<evidence type="ECO:0000313" key="3">
    <source>
        <dbReference type="EMBL" id="CAG8581135.1"/>
    </source>
</evidence>
<organism evidence="3 4">
    <name type="scientific">Paraglomus occultum</name>
    <dbReference type="NCBI Taxonomy" id="144539"/>
    <lineage>
        <taxon>Eukaryota</taxon>
        <taxon>Fungi</taxon>
        <taxon>Fungi incertae sedis</taxon>
        <taxon>Mucoromycota</taxon>
        <taxon>Glomeromycotina</taxon>
        <taxon>Glomeromycetes</taxon>
        <taxon>Paraglomerales</taxon>
        <taxon>Paraglomeraceae</taxon>
        <taxon>Paraglomus</taxon>
    </lineage>
</organism>
<keyword evidence="4" id="KW-1185">Reference proteome</keyword>
<dbReference type="InterPro" id="IPR007275">
    <property type="entry name" value="YTH_domain"/>
</dbReference>
<sequence length="333" mass="37949">MGNQSVTGDFVGVSRETLARSLDEDEDLVDYEPDDIFITNEQPNTTMDVPTERIDEIDSMNTADASLQSRDHTQVSKEASESVRRRRRSESDTYEIDNREISRELDKSSLFDSSLSHSWRVDLNVIENRDQRTEILPITLNGRNADSSSNNTKFGVRYFIMKSHNHQNVQKSQNSGVWATQPINASILSEAFKIAERVVLIFSVNESRHFQGFGYMLSDVGTVEHASWTRVSESSLGGNFRVRWQKIGNLPFEKTVHIRNPWNENKPVKISRDGQELPVSVGEKLCQLFDEVTDKLSPIKDVDSKDELEDRSKMRRSNSTDHMRSPTECCIAA</sequence>
<dbReference type="Proteomes" id="UP000789572">
    <property type="component" value="Unassembled WGS sequence"/>
</dbReference>
<dbReference type="InterPro" id="IPR045168">
    <property type="entry name" value="YTH_prot"/>
</dbReference>
<feature type="domain" description="YTH" evidence="2">
    <location>
        <begin position="156"/>
        <end position="289"/>
    </location>
</feature>
<feature type="compositionally biased region" description="Basic and acidic residues" evidence="1">
    <location>
        <begin position="69"/>
        <end position="83"/>
    </location>
</feature>
<protein>
    <submittedName>
        <fullName evidence="3">166_t:CDS:1</fullName>
    </submittedName>
</protein>
<dbReference type="GO" id="GO:0000398">
    <property type="term" value="P:mRNA splicing, via spliceosome"/>
    <property type="evidence" value="ECO:0007669"/>
    <property type="project" value="TreeGrafter"/>
</dbReference>
<dbReference type="CDD" id="cd21134">
    <property type="entry name" value="YTH"/>
    <property type="match status" value="1"/>
</dbReference>
<feature type="region of interest" description="Disordered" evidence="1">
    <location>
        <begin position="303"/>
        <end position="333"/>
    </location>
</feature>
<dbReference type="Gene3D" id="3.10.590.10">
    <property type="entry name" value="ph1033 like domains"/>
    <property type="match status" value="1"/>
</dbReference>
<accession>A0A9N9BZ57</accession>
<proteinExistence type="predicted"/>
<dbReference type="AlphaFoldDB" id="A0A9N9BZ57"/>
<reference evidence="3" key="1">
    <citation type="submission" date="2021-06" db="EMBL/GenBank/DDBJ databases">
        <authorList>
            <person name="Kallberg Y."/>
            <person name="Tangrot J."/>
            <person name="Rosling A."/>
        </authorList>
    </citation>
    <scope>NUCLEOTIDE SEQUENCE</scope>
    <source>
        <strain evidence="3">IA702</strain>
    </source>
</reference>
<gene>
    <name evidence="3" type="ORF">POCULU_LOCUS6495</name>
</gene>
<dbReference type="GO" id="GO:1990247">
    <property type="term" value="F:N6-methyladenosine-containing RNA reader activity"/>
    <property type="evidence" value="ECO:0007669"/>
    <property type="project" value="TreeGrafter"/>
</dbReference>
<dbReference type="PANTHER" id="PTHR12357">
    <property type="entry name" value="YTH YT521-B HOMOLOGY DOMAIN-CONTAINING"/>
    <property type="match status" value="1"/>
</dbReference>
<dbReference type="PANTHER" id="PTHR12357:SF3">
    <property type="entry name" value="YTH DOMAIN-CONTAINING PROTEIN 1"/>
    <property type="match status" value="1"/>
</dbReference>
<evidence type="ECO:0000259" key="2">
    <source>
        <dbReference type="PROSITE" id="PS50882"/>
    </source>
</evidence>
<dbReference type="GO" id="GO:0003729">
    <property type="term" value="F:mRNA binding"/>
    <property type="evidence" value="ECO:0007669"/>
    <property type="project" value="TreeGrafter"/>
</dbReference>
<dbReference type="PROSITE" id="PS50882">
    <property type="entry name" value="YTH"/>
    <property type="match status" value="1"/>
</dbReference>